<name>A0AA49GDU8_9BACT</name>
<proteinExistence type="predicted"/>
<reference evidence="1" key="1">
    <citation type="submission" date="2023-08" db="EMBL/GenBank/DDBJ databases">
        <title>Comparative genomics and taxonomic characterization of three novel marine species of genus Marivirga.</title>
        <authorList>
            <person name="Muhammad N."/>
            <person name="Kim S.-G."/>
        </authorList>
    </citation>
    <scope>NUCLEOTIDE SEQUENCE</scope>
    <source>
        <strain evidence="1">BKB1-2</strain>
    </source>
</reference>
<protein>
    <submittedName>
        <fullName evidence="1">Uncharacterized protein</fullName>
    </submittedName>
</protein>
<dbReference type="RefSeq" id="WP_322347454.1">
    <property type="nucleotide sequence ID" value="NZ_CP129968.2"/>
</dbReference>
<dbReference type="KEGG" id="marp:QYS47_13115"/>
<dbReference type="Proteomes" id="UP001232019">
    <property type="component" value="Chromosome"/>
</dbReference>
<dbReference type="AlphaFoldDB" id="A0AA49GDU8"/>
<evidence type="ECO:0000313" key="1">
    <source>
        <dbReference type="EMBL" id="WKK82856.2"/>
    </source>
</evidence>
<dbReference type="PROSITE" id="PS51257">
    <property type="entry name" value="PROKAR_LIPOPROTEIN"/>
    <property type="match status" value="1"/>
</dbReference>
<sequence length="149" mass="17469">MKKAIPFSLFLLLFIACEKEFEPPFDNQKFYDYHETQNWNSEDFKSELIGEWQLIYQYCCSEATSAAWADVREEEYVLNIGVDSIQVYRKGELASTTFWELETRGETAFYLNSEVGIENTFGTIYLNKEYLLFNGSPSDGSDSYYERIK</sequence>
<dbReference type="EMBL" id="CP129968">
    <property type="protein sequence ID" value="WKK82856.2"/>
    <property type="molecule type" value="Genomic_DNA"/>
</dbReference>
<gene>
    <name evidence="1" type="ORF">QYS47_13115</name>
</gene>
<organism evidence="1">
    <name type="scientific">Marivirga arenosa</name>
    <dbReference type="NCBI Taxonomy" id="3059076"/>
    <lineage>
        <taxon>Bacteria</taxon>
        <taxon>Pseudomonadati</taxon>
        <taxon>Bacteroidota</taxon>
        <taxon>Cytophagia</taxon>
        <taxon>Cytophagales</taxon>
        <taxon>Marivirgaceae</taxon>
        <taxon>Marivirga</taxon>
    </lineage>
</organism>
<accession>A0AA49GDU8</accession>